<keyword evidence="8" id="KW-1185">Reference proteome</keyword>
<dbReference type="SUPFAM" id="SSF103473">
    <property type="entry name" value="MFS general substrate transporter"/>
    <property type="match status" value="1"/>
</dbReference>
<dbReference type="InterPro" id="IPR005829">
    <property type="entry name" value="Sugar_transporter_CS"/>
</dbReference>
<dbReference type="AlphaFoldDB" id="A0AA37LCX3"/>
<evidence type="ECO:0000313" key="7">
    <source>
        <dbReference type="EMBL" id="GKT46051.1"/>
    </source>
</evidence>
<feature type="transmembrane region" description="Helical" evidence="6">
    <location>
        <begin position="255"/>
        <end position="275"/>
    </location>
</feature>
<name>A0AA37LCX3_9PEZI</name>
<dbReference type="Gene3D" id="1.20.1250.20">
    <property type="entry name" value="MFS general substrate transporter like domains"/>
    <property type="match status" value="1"/>
</dbReference>
<organism evidence="7 8">
    <name type="scientific">Colletotrichum spaethianum</name>
    <dbReference type="NCBI Taxonomy" id="700344"/>
    <lineage>
        <taxon>Eukaryota</taxon>
        <taxon>Fungi</taxon>
        <taxon>Dikarya</taxon>
        <taxon>Ascomycota</taxon>
        <taxon>Pezizomycotina</taxon>
        <taxon>Sordariomycetes</taxon>
        <taxon>Hypocreomycetidae</taxon>
        <taxon>Glomerellales</taxon>
        <taxon>Glomerellaceae</taxon>
        <taxon>Colletotrichum</taxon>
        <taxon>Colletotrichum spaethianum species complex</taxon>
    </lineage>
</organism>
<keyword evidence="3 6" id="KW-0812">Transmembrane</keyword>
<dbReference type="PROSITE" id="PS00216">
    <property type="entry name" value="SUGAR_TRANSPORT_1"/>
    <property type="match status" value="1"/>
</dbReference>
<protein>
    <submittedName>
        <fullName evidence="7">Trifunctional nucleotide phosphoesterase protein YfkN</fullName>
    </submittedName>
</protein>
<evidence type="ECO:0000256" key="5">
    <source>
        <dbReference type="ARBA" id="ARBA00023136"/>
    </source>
</evidence>
<feature type="transmembrane region" description="Helical" evidence="6">
    <location>
        <begin position="220"/>
        <end position="243"/>
    </location>
</feature>
<dbReference type="GO" id="GO:0022857">
    <property type="term" value="F:transmembrane transporter activity"/>
    <property type="evidence" value="ECO:0007669"/>
    <property type="project" value="InterPro"/>
</dbReference>
<feature type="transmembrane region" description="Helical" evidence="6">
    <location>
        <begin position="287"/>
        <end position="304"/>
    </location>
</feature>
<sequence>MWLMGSSIGFLLVGRLSDLFGRRWFIVGSSFLGAVGSIIGCFGSNTTVLVAASICNSVAAAAQLSFGFVIGELVPTRLRAPWFVATLLGPFVTAPISAAVPSYVLLDGTSRRRWNCGVGFGCAFVSTWVYFLCYFPPSCKQLNVGGGTKLQMAKTVDIVGILLFVSGCVLTMLGFSWVGAEYQWRSKEVRGTIIGGFASYFLFFIYALMPPKLFKNRYYFALATNALFASMTYFILYVSWPIVVAKVFGGNSYYISWQIGMLGILFLIGMAIAGISIANGTRTKSHCLMAASVAVVFVGCLSTMKTDRYAQITASAGLLSFGESRII</sequence>
<keyword evidence="2" id="KW-0813">Transport</keyword>
<dbReference type="InterPro" id="IPR036259">
    <property type="entry name" value="MFS_trans_sf"/>
</dbReference>
<evidence type="ECO:0000256" key="2">
    <source>
        <dbReference type="ARBA" id="ARBA00022448"/>
    </source>
</evidence>
<dbReference type="GO" id="GO:0005886">
    <property type="term" value="C:plasma membrane"/>
    <property type="evidence" value="ECO:0007669"/>
    <property type="project" value="TreeGrafter"/>
</dbReference>
<dbReference type="PANTHER" id="PTHR23501">
    <property type="entry name" value="MAJOR FACILITATOR SUPERFAMILY"/>
    <property type="match status" value="1"/>
</dbReference>
<feature type="transmembrane region" description="Helical" evidence="6">
    <location>
        <begin position="156"/>
        <end position="177"/>
    </location>
</feature>
<comment type="caution">
    <text evidence="7">The sequence shown here is derived from an EMBL/GenBank/DDBJ whole genome shotgun (WGS) entry which is preliminary data.</text>
</comment>
<dbReference type="InterPro" id="IPR010573">
    <property type="entry name" value="MFS_Str1/Tri12-like"/>
</dbReference>
<dbReference type="GeneID" id="73327034"/>
<feature type="transmembrane region" description="Helical" evidence="6">
    <location>
        <begin position="82"/>
        <end position="106"/>
    </location>
</feature>
<comment type="subcellular location">
    <subcellularLocation>
        <location evidence="1">Membrane</location>
        <topology evidence="1">Multi-pass membrane protein</topology>
    </subcellularLocation>
</comment>
<dbReference type="PANTHER" id="PTHR23501:SF109">
    <property type="entry name" value="MAJOR FACILITATOR SUPERFAMILY (MFS) PROFILE DOMAIN-CONTAINING PROTEIN-RELATED"/>
    <property type="match status" value="1"/>
</dbReference>
<dbReference type="Proteomes" id="UP001055115">
    <property type="component" value="Unassembled WGS sequence"/>
</dbReference>
<feature type="transmembrane region" description="Helical" evidence="6">
    <location>
        <begin position="48"/>
        <end position="70"/>
    </location>
</feature>
<dbReference type="Pfam" id="PF06609">
    <property type="entry name" value="TRI12"/>
    <property type="match status" value="1"/>
</dbReference>
<evidence type="ECO:0000256" key="3">
    <source>
        <dbReference type="ARBA" id="ARBA00022692"/>
    </source>
</evidence>
<feature type="transmembrane region" description="Helical" evidence="6">
    <location>
        <begin position="189"/>
        <end position="208"/>
    </location>
</feature>
<dbReference type="EMBL" id="BQXU01000014">
    <property type="protein sequence ID" value="GKT46051.1"/>
    <property type="molecule type" value="Genomic_DNA"/>
</dbReference>
<accession>A0AA37LCX3</accession>
<gene>
    <name evidence="7" type="ORF">ColSpa_06232</name>
</gene>
<keyword evidence="4 6" id="KW-1133">Transmembrane helix</keyword>
<evidence type="ECO:0000256" key="6">
    <source>
        <dbReference type="SAM" id="Phobius"/>
    </source>
</evidence>
<feature type="transmembrane region" description="Helical" evidence="6">
    <location>
        <begin position="24"/>
        <end position="42"/>
    </location>
</feature>
<proteinExistence type="predicted"/>
<evidence type="ECO:0000313" key="8">
    <source>
        <dbReference type="Proteomes" id="UP001055115"/>
    </source>
</evidence>
<keyword evidence="5 6" id="KW-0472">Membrane</keyword>
<dbReference type="RefSeq" id="XP_049128401.1">
    <property type="nucleotide sequence ID" value="XM_049272444.1"/>
</dbReference>
<evidence type="ECO:0000256" key="1">
    <source>
        <dbReference type="ARBA" id="ARBA00004141"/>
    </source>
</evidence>
<reference evidence="7 8" key="1">
    <citation type="submission" date="2022-03" db="EMBL/GenBank/DDBJ databases">
        <title>Genome data of Colletotrichum spp.</title>
        <authorList>
            <person name="Utami Y.D."/>
            <person name="Hiruma K."/>
        </authorList>
    </citation>
    <scope>NUCLEOTIDE SEQUENCE [LARGE SCALE GENOMIC DNA]</scope>
    <source>
        <strain evidence="7 8">MAFF 239500</strain>
    </source>
</reference>
<feature type="transmembrane region" description="Helical" evidence="6">
    <location>
        <begin position="118"/>
        <end position="135"/>
    </location>
</feature>
<evidence type="ECO:0000256" key="4">
    <source>
        <dbReference type="ARBA" id="ARBA00022989"/>
    </source>
</evidence>